<evidence type="ECO:0000256" key="2">
    <source>
        <dbReference type="ARBA" id="ARBA00005581"/>
    </source>
</evidence>
<accession>A0AAW1GPU0</accession>
<evidence type="ECO:0000256" key="5">
    <source>
        <dbReference type="ARBA" id="ARBA00022729"/>
    </source>
</evidence>
<keyword evidence="4 6" id="KW-0964">Secreted</keyword>
<evidence type="ECO:0000256" key="4">
    <source>
        <dbReference type="ARBA" id="ARBA00022525"/>
    </source>
</evidence>
<dbReference type="Pfam" id="PF05938">
    <property type="entry name" value="Self-incomp_S1"/>
    <property type="match status" value="1"/>
</dbReference>
<comment type="similarity">
    <text evidence="2 6">Belongs to the plant self-incompatibility (S1) protein family.</text>
</comment>
<gene>
    <name evidence="7" type="ORF">RND81_14G210900</name>
</gene>
<dbReference type="PANTHER" id="PTHR31232">
    <property type="match status" value="1"/>
</dbReference>
<proteinExistence type="inferred from homology"/>
<dbReference type="PANTHER" id="PTHR31232:SF155">
    <property type="entry name" value="PLANT SELF-INCOMPATIBILITY PROTEIN S1 FAMILY"/>
    <property type="match status" value="1"/>
</dbReference>
<evidence type="ECO:0000256" key="6">
    <source>
        <dbReference type="RuleBase" id="RU367044"/>
    </source>
</evidence>
<comment type="caution">
    <text evidence="7">The sequence shown here is derived from an EMBL/GenBank/DDBJ whole genome shotgun (WGS) entry which is preliminary data.</text>
</comment>
<feature type="chain" id="PRO_5043104856" description="S-protein homolog" evidence="6">
    <location>
        <begin position="29"/>
        <end position="135"/>
    </location>
</feature>
<dbReference type="GO" id="GO:0060320">
    <property type="term" value="P:rejection of self pollen"/>
    <property type="evidence" value="ECO:0007669"/>
    <property type="project" value="UniProtKB-KW"/>
</dbReference>
<dbReference type="InterPro" id="IPR010264">
    <property type="entry name" value="Self-incomp_S1"/>
</dbReference>
<dbReference type="AlphaFoldDB" id="A0AAW1GPU0"/>
<protein>
    <recommendedName>
        <fullName evidence="6">S-protein homolog</fullName>
    </recommendedName>
</protein>
<keyword evidence="5 6" id="KW-0732">Signal</keyword>
<dbReference type="GO" id="GO:0005576">
    <property type="term" value="C:extracellular region"/>
    <property type="evidence" value="ECO:0007669"/>
    <property type="project" value="UniProtKB-SubCell"/>
</dbReference>
<dbReference type="Proteomes" id="UP001443914">
    <property type="component" value="Unassembled WGS sequence"/>
</dbReference>
<evidence type="ECO:0000256" key="1">
    <source>
        <dbReference type="ARBA" id="ARBA00004613"/>
    </source>
</evidence>
<sequence length="135" mass="15884">MGHISLKCAIILLLCLTIFHLMFEPILGQYPFQKYTVRVVNGIDNEAITVRCQSKDDDLGTHVLRTGEEFKWKFKINFMMSTLYFCHFYWENRDKSVDTFKIGYGMCEREYTWVVTKYGFYKGCDGKNSILSVGW</sequence>
<keyword evidence="8" id="KW-1185">Reference proteome</keyword>
<organism evidence="7 8">
    <name type="scientific">Saponaria officinalis</name>
    <name type="common">Common soapwort</name>
    <name type="synonym">Lychnis saponaria</name>
    <dbReference type="NCBI Taxonomy" id="3572"/>
    <lineage>
        <taxon>Eukaryota</taxon>
        <taxon>Viridiplantae</taxon>
        <taxon>Streptophyta</taxon>
        <taxon>Embryophyta</taxon>
        <taxon>Tracheophyta</taxon>
        <taxon>Spermatophyta</taxon>
        <taxon>Magnoliopsida</taxon>
        <taxon>eudicotyledons</taxon>
        <taxon>Gunneridae</taxon>
        <taxon>Pentapetalae</taxon>
        <taxon>Caryophyllales</taxon>
        <taxon>Caryophyllaceae</taxon>
        <taxon>Caryophylleae</taxon>
        <taxon>Saponaria</taxon>
    </lineage>
</organism>
<dbReference type="EMBL" id="JBDFQZ010000014">
    <property type="protein sequence ID" value="KAK9666782.1"/>
    <property type="molecule type" value="Genomic_DNA"/>
</dbReference>
<evidence type="ECO:0000256" key="3">
    <source>
        <dbReference type="ARBA" id="ARBA00022471"/>
    </source>
</evidence>
<name>A0AAW1GPU0_SAPOF</name>
<comment type="subcellular location">
    <subcellularLocation>
        <location evidence="1 6">Secreted</location>
    </subcellularLocation>
</comment>
<evidence type="ECO:0000313" key="7">
    <source>
        <dbReference type="EMBL" id="KAK9666782.1"/>
    </source>
</evidence>
<evidence type="ECO:0000313" key="8">
    <source>
        <dbReference type="Proteomes" id="UP001443914"/>
    </source>
</evidence>
<reference evidence="7" key="1">
    <citation type="submission" date="2024-03" db="EMBL/GenBank/DDBJ databases">
        <title>WGS assembly of Saponaria officinalis var. Norfolk2.</title>
        <authorList>
            <person name="Jenkins J."/>
            <person name="Shu S."/>
            <person name="Grimwood J."/>
            <person name="Barry K."/>
            <person name="Goodstein D."/>
            <person name="Schmutz J."/>
            <person name="Leebens-Mack J."/>
            <person name="Osbourn A."/>
        </authorList>
    </citation>
    <scope>NUCLEOTIDE SEQUENCE [LARGE SCALE GENOMIC DNA]</scope>
    <source>
        <strain evidence="7">JIC</strain>
    </source>
</reference>
<keyword evidence="3 6" id="KW-0713">Self-incompatibility</keyword>
<feature type="signal peptide" evidence="6">
    <location>
        <begin position="1"/>
        <end position="28"/>
    </location>
</feature>